<feature type="non-terminal residue" evidence="5">
    <location>
        <position position="1"/>
    </location>
</feature>
<dbReference type="PANTHER" id="PTHR36527:SF3">
    <property type="entry name" value="OS01G0282866 PROTEIN"/>
    <property type="match status" value="1"/>
</dbReference>
<dbReference type="PANTHER" id="PTHR36527">
    <property type="entry name" value="OS01G0282866 PROTEIN"/>
    <property type="match status" value="1"/>
</dbReference>
<dbReference type="AlphaFoldDB" id="A0A0H5BRB9"/>
<dbReference type="SUPFAM" id="SSF52490">
    <property type="entry name" value="Tubulin nucleotide-binding domain-like"/>
    <property type="match status" value="1"/>
</dbReference>
<evidence type="ECO:0000256" key="2">
    <source>
        <dbReference type="ARBA" id="ARBA00022701"/>
    </source>
</evidence>
<evidence type="ECO:0000313" key="5">
    <source>
        <dbReference type="EMBL" id="CDF63917.1"/>
    </source>
</evidence>
<keyword evidence="2" id="KW-0493">Microtubule</keyword>
<dbReference type="GO" id="GO:0005525">
    <property type="term" value="F:GTP binding"/>
    <property type="evidence" value="ECO:0007669"/>
    <property type="project" value="UniProtKB-KW"/>
</dbReference>
<protein>
    <submittedName>
        <fullName evidence="5">Beta tubulin protein</fullName>
    </submittedName>
</protein>
<reference evidence="5" key="1">
    <citation type="submission" date="2013-03" db="EMBL/GenBank/DDBJ databases">
        <title>Morphological and molecular characterization of Tuber bellonae in Italy.</title>
        <authorList>
            <person name="Mang S.M."/>
            <person name="Zotta T."/>
            <person name="Camele I."/>
            <person name="Rana G.L."/>
        </authorList>
    </citation>
    <scope>NUCLEOTIDE SEQUENCE</scope>
    <source>
        <strain evidence="5">G</strain>
        <tissue evidence="5">Ascocarp</tissue>
    </source>
</reference>
<evidence type="ECO:0000256" key="4">
    <source>
        <dbReference type="ARBA" id="ARBA00023134"/>
    </source>
</evidence>
<name>A0A0H5BRB9_9PEZI</name>
<dbReference type="Gene3D" id="3.40.50.1440">
    <property type="entry name" value="Tubulin/FtsZ, GTPase domain"/>
    <property type="match status" value="1"/>
</dbReference>
<dbReference type="EMBL" id="HF947925">
    <property type="protein sequence ID" value="CDF63917.1"/>
    <property type="molecule type" value="Genomic_DNA"/>
</dbReference>
<organism evidence="5">
    <name type="scientific">Tuber bellonae</name>
    <dbReference type="NCBI Taxonomy" id="1341929"/>
    <lineage>
        <taxon>Eukaryota</taxon>
        <taxon>Fungi</taxon>
        <taxon>Dikarya</taxon>
        <taxon>Ascomycota</taxon>
        <taxon>Pezizomycotina</taxon>
        <taxon>Pezizomycetes</taxon>
        <taxon>Pezizales</taxon>
        <taxon>Tuberaceae</taxon>
        <taxon>Tuber</taxon>
    </lineage>
</organism>
<sequence>KEISYPKFFYALQSKDQWGTWTRWVPRVSYRLLPIHGIGPVYVLKTFTSYDGTSVPAVRAYGGLLQRGWCMDECIFNFRRIFLIQCATEASGNKYVPRAVLVDLEPGTMDAVRSGPFGNLFRPDHFVFAPSGATNNWAKGP</sequence>
<keyword evidence="3" id="KW-0547">Nucleotide-binding</keyword>
<dbReference type="GO" id="GO:0005874">
    <property type="term" value="C:microtubule"/>
    <property type="evidence" value="ECO:0007669"/>
    <property type="project" value="UniProtKB-KW"/>
</dbReference>
<accession>A0A0H5BRB9</accession>
<comment type="similarity">
    <text evidence="1">Belongs to the tubulin family.</text>
</comment>
<evidence type="ECO:0000256" key="1">
    <source>
        <dbReference type="ARBA" id="ARBA00009636"/>
    </source>
</evidence>
<dbReference type="GO" id="GO:0007017">
    <property type="term" value="P:microtubule-based process"/>
    <property type="evidence" value="ECO:0007669"/>
    <property type="project" value="InterPro"/>
</dbReference>
<gene>
    <name evidence="5" type="primary">beta tubulin</name>
</gene>
<dbReference type="InterPro" id="IPR000217">
    <property type="entry name" value="Tubulin"/>
</dbReference>
<proteinExistence type="inferred from homology"/>
<keyword evidence="4" id="KW-0342">GTP-binding</keyword>
<dbReference type="InterPro" id="IPR036525">
    <property type="entry name" value="Tubulin/FtsZ_GTPase_sf"/>
</dbReference>
<dbReference type="PRINTS" id="PR01161">
    <property type="entry name" value="TUBULIN"/>
</dbReference>
<evidence type="ECO:0000256" key="3">
    <source>
        <dbReference type="ARBA" id="ARBA00022741"/>
    </source>
</evidence>
<feature type="non-terminal residue" evidence="5">
    <location>
        <position position="141"/>
    </location>
</feature>